<sequence>MFTKVLVRELDSLKASLSNIRAEIAQTIAKKQSVEAEYEIARSNNQEEMINLGKIILDQQYKDDQLDEQEADINFKISSLDLLISEFQASSREDTDELQKNKADNSDANLKTAKTIETLKRTIDKEKMQLEIEEEYLAEIQKNYENQIQTRAAEYKAKLESARTRIAERLKVEEAKYRSKREPLLFKIKCLDENITELEKEISLKPKEQEDLKKRHDMLLKQLAKATAARYDYSKYSLLYYKQESLLTSEYTFPCALSCKAFK</sequence>
<dbReference type="AlphaFoldDB" id="A0AAN8XL00"/>
<accession>A0AAN8XL00</accession>
<organism evidence="2 3">
    <name type="scientific">Polyplax serrata</name>
    <name type="common">Common mouse louse</name>
    <dbReference type="NCBI Taxonomy" id="468196"/>
    <lineage>
        <taxon>Eukaryota</taxon>
        <taxon>Metazoa</taxon>
        <taxon>Ecdysozoa</taxon>
        <taxon>Arthropoda</taxon>
        <taxon>Hexapoda</taxon>
        <taxon>Insecta</taxon>
        <taxon>Pterygota</taxon>
        <taxon>Neoptera</taxon>
        <taxon>Paraneoptera</taxon>
        <taxon>Psocodea</taxon>
        <taxon>Troctomorpha</taxon>
        <taxon>Phthiraptera</taxon>
        <taxon>Anoplura</taxon>
        <taxon>Polyplacidae</taxon>
        <taxon>Polyplax</taxon>
    </lineage>
</organism>
<dbReference type="EMBL" id="JAWJWE010000002">
    <property type="protein sequence ID" value="KAK6642818.1"/>
    <property type="molecule type" value="Genomic_DNA"/>
</dbReference>
<comment type="caution">
    <text evidence="2">The sequence shown here is derived from an EMBL/GenBank/DDBJ whole genome shotgun (WGS) entry which is preliminary data.</text>
</comment>
<name>A0AAN8XL00_POLSC</name>
<proteinExistence type="predicted"/>
<evidence type="ECO:0000256" key="1">
    <source>
        <dbReference type="SAM" id="Coils"/>
    </source>
</evidence>
<evidence type="ECO:0000313" key="3">
    <source>
        <dbReference type="Proteomes" id="UP001372834"/>
    </source>
</evidence>
<evidence type="ECO:0000313" key="2">
    <source>
        <dbReference type="EMBL" id="KAK6642818.1"/>
    </source>
</evidence>
<protein>
    <submittedName>
        <fullName evidence="2">Uncharacterized protein</fullName>
    </submittedName>
</protein>
<keyword evidence="1" id="KW-0175">Coiled coil</keyword>
<reference evidence="2 3" key="1">
    <citation type="submission" date="2023-10" db="EMBL/GenBank/DDBJ databases">
        <title>Genomes of two closely related lineages of the louse Polyplax serrata with different host specificities.</title>
        <authorList>
            <person name="Martinu J."/>
            <person name="Tarabai H."/>
            <person name="Stefka J."/>
            <person name="Hypsa V."/>
        </authorList>
    </citation>
    <scope>NUCLEOTIDE SEQUENCE [LARGE SCALE GENOMIC DNA]</scope>
    <source>
        <strain evidence="2">HR10_N</strain>
    </source>
</reference>
<feature type="coiled-coil region" evidence="1">
    <location>
        <begin position="10"/>
        <end position="37"/>
    </location>
</feature>
<feature type="coiled-coil region" evidence="1">
    <location>
        <begin position="116"/>
        <end position="165"/>
    </location>
</feature>
<gene>
    <name evidence="2" type="ORF">RUM43_004320</name>
</gene>
<dbReference type="Proteomes" id="UP001372834">
    <property type="component" value="Unassembled WGS sequence"/>
</dbReference>